<comment type="similarity">
    <text evidence="11">Belongs to the polysaccharide monooxygenase AA14 family.</text>
</comment>
<dbReference type="Proteomes" id="UP001530377">
    <property type="component" value="Unassembled WGS sequence"/>
</dbReference>
<evidence type="ECO:0000256" key="12">
    <source>
        <dbReference type="SAM" id="MobiDB-lite"/>
    </source>
</evidence>
<feature type="non-terminal residue" evidence="13">
    <location>
        <position position="1"/>
    </location>
</feature>
<evidence type="ECO:0000256" key="6">
    <source>
        <dbReference type="ARBA" id="ARBA00023002"/>
    </source>
</evidence>
<keyword evidence="9" id="KW-1015">Disulfide bond</keyword>
<comment type="cofactor">
    <cofactor evidence="1">
        <name>Cu(2+)</name>
        <dbReference type="ChEBI" id="CHEBI:29036"/>
    </cofactor>
</comment>
<evidence type="ECO:0000256" key="2">
    <source>
        <dbReference type="ARBA" id="ARBA00004613"/>
    </source>
</evidence>
<dbReference type="Pfam" id="PF22810">
    <property type="entry name" value="LPMO_AA14"/>
    <property type="match status" value="1"/>
</dbReference>
<dbReference type="Gene3D" id="2.70.50.70">
    <property type="match status" value="1"/>
</dbReference>
<dbReference type="InterPro" id="IPR054497">
    <property type="entry name" value="LPMO_AA14"/>
</dbReference>
<reference evidence="13 14" key="1">
    <citation type="submission" date="2024-10" db="EMBL/GenBank/DDBJ databases">
        <title>Updated reference genomes for cyclostephanoid diatoms.</title>
        <authorList>
            <person name="Roberts W.R."/>
            <person name="Alverson A.J."/>
        </authorList>
    </citation>
    <scope>NUCLEOTIDE SEQUENCE [LARGE SCALE GENOMIC DNA]</scope>
    <source>
        <strain evidence="13 14">AJA228-03</strain>
    </source>
</reference>
<keyword evidence="8" id="KW-0503">Monooxygenase</keyword>
<keyword evidence="14" id="KW-1185">Reference proteome</keyword>
<evidence type="ECO:0000313" key="14">
    <source>
        <dbReference type="Proteomes" id="UP001530377"/>
    </source>
</evidence>
<keyword evidence="4" id="KW-0479">Metal-binding</keyword>
<keyword evidence="10" id="KW-0325">Glycoprotein</keyword>
<dbReference type="GO" id="GO:0004497">
    <property type="term" value="F:monooxygenase activity"/>
    <property type="evidence" value="ECO:0007669"/>
    <property type="project" value="UniProtKB-KW"/>
</dbReference>
<evidence type="ECO:0000256" key="7">
    <source>
        <dbReference type="ARBA" id="ARBA00023008"/>
    </source>
</evidence>
<evidence type="ECO:0000256" key="5">
    <source>
        <dbReference type="ARBA" id="ARBA00022729"/>
    </source>
</evidence>
<evidence type="ECO:0000256" key="3">
    <source>
        <dbReference type="ARBA" id="ARBA00022525"/>
    </source>
</evidence>
<protein>
    <submittedName>
        <fullName evidence="13">Uncharacterized protein</fullName>
    </submittedName>
</protein>
<dbReference type="AlphaFoldDB" id="A0ABD3SC73"/>
<feature type="compositionally biased region" description="Low complexity" evidence="12">
    <location>
        <begin position="485"/>
        <end position="523"/>
    </location>
</feature>
<feature type="compositionally biased region" description="Low complexity" evidence="12">
    <location>
        <begin position="426"/>
        <end position="459"/>
    </location>
</feature>
<feature type="region of interest" description="Disordered" evidence="12">
    <location>
        <begin position="426"/>
        <end position="526"/>
    </location>
</feature>
<keyword evidence="3" id="KW-0964">Secreted</keyword>
<gene>
    <name evidence="13" type="ORF">ACHAXA_011689</name>
</gene>
<dbReference type="EMBL" id="JALLPB020000073">
    <property type="protein sequence ID" value="KAL3822144.1"/>
    <property type="molecule type" value="Genomic_DNA"/>
</dbReference>
<dbReference type="GO" id="GO:0046872">
    <property type="term" value="F:metal ion binding"/>
    <property type="evidence" value="ECO:0007669"/>
    <property type="project" value="UniProtKB-KW"/>
</dbReference>
<evidence type="ECO:0000256" key="4">
    <source>
        <dbReference type="ARBA" id="ARBA00022723"/>
    </source>
</evidence>
<evidence type="ECO:0000256" key="11">
    <source>
        <dbReference type="ARBA" id="ARBA00046340"/>
    </source>
</evidence>
<comment type="caution">
    <text evidence="13">The sequence shown here is derived from an EMBL/GenBank/DDBJ whole genome shotgun (WGS) entry which is preliminary data.</text>
</comment>
<keyword evidence="5" id="KW-0732">Signal</keyword>
<organism evidence="13 14">
    <name type="scientific">Cyclostephanos tholiformis</name>
    <dbReference type="NCBI Taxonomy" id="382380"/>
    <lineage>
        <taxon>Eukaryota</taxon>
        <taxon>Sar</taxon>
        <taxon>Stramenopiles</taxon>
        <taxon>Ochrophyta</taxon>
        <taxon>Bacillariophyta</taxon>
        <taxon>Coscinodiscophyceae</taxon>
        <taxon>Thalassiosirophycidae</taxon>
        <taxon>Stephanodiscales</taxon>
        <taxon>Stephanodiscaceae</taxon>
        <taxon>Cyclostephanos</taxon>
    </lineage>
</organism>
<dbReference type="GO" id="GO:0005576">
    <property type="term" value="C:extracellular region"/>
    <property type="evidence" value="ECO:0007669"/>
    <property type="project" value="UniProtKB-SubCell"/>
</dbReference>
<evidence type="ECO:0000256" key="1">
    <source>
        <dbReference type="ARBA" id="ARBA00001973"/>
    </source>
</evidence>
<comment type="subcellular location">
    <subcellularLocation>
        <location evidence="2">Secreted</location>
    </subcellularLocation>
</comment>
<keyword evidence="6" id="KW-0560">Oxidoreductase</keyword>
<evidence type="ECO:0000256" key="8">
    <source>
        <dbReference type="ARBA" id="ARBA00023033"/>
    </source>
</evidence>
<sequence length="586" mass="64552">ASAHFSFVDIKSQIACNFYAKDGINWLSKPIMEGQPFSEWWMHGQVNCQSQARGSFALPANGRTHIVMSSRVQSVPPPYSTGSGYEPSNPDYVLTRKEWGTESDDPGNTLRGYHNIHAYTRDDTSGCALAIAYKSKAKDVLPEDFVIFSVIHDCPKRQREPVDVPNLPECPNGNCICAWFWLPKASGAKNFYMTPFVCHVTGANADASPVDVEYAIPPRRCLDASNCNFGPRQPAYWLGADDQRINMPEVILQPPNYSILYGFREGAQNDIFINSNPRRHVAKKIPAEQKCNGKSSRIVEPSGWKDLTSPNCRCTAKRQSNGNIRIFDGNTPISTVGIGGGAGPRDLVKNDGFKAGGRYFPLGEGPYRMELNDKCYLFVVDANGVVVWESMFDSGHQQKYVVGTFTGMSPDPSEWPVDGVIYVQLPTTSPTSNSTTSSPTTAHPTSKPTTASKSSPLTTQSPTSRRRRRRRRPTEEPTFIPTYWPTFSPTLTTTPPSSIPTKSPSRSPTTMPTTRKPTTTARPTTRKPTNKRLFERGLAKSHAMGNATAKTTFFSSPHDTLITPHSPRVDSGLRYNAIAITIASVA</sequence>
<name>A0ABD3SC73_9STRA</name>
<proteinExistence type="inferred from homology"/>
<keyword evidence="7" id="KW-0186">Copper</keyword>
<accession>A0ABD3SC73</accession>
<evidence type="ECO:0000313" key="13">
    <source>
        <dbReference type="EMBL" id="KAL3822144.1"/>
    </source>
</evidence>
<evidence type="ECO:0000256" key="10">
    <source>
        <dbReference type="ARBA" id="ARBA00023180"/>
    </source>
</evidence>
<evidence type="ECO:0000256" key="9">
    <source>
        <dbReference type="ARBA" id="ARBA00023157"/>
    </source>
</evidence>